<name>A0A5M4B3Q1_9BACT</name>
<comment type="caution">
    <text evidence="2">The sequence shown here is derived from an EMBL/GenBank/DDBJ whole genome shotgun (WGS) entry which is preliminary data.</text>
</comment>
<dbReference type="SUPFAM" id="SSF48452">
    <property type="entry name" value="TPR-like"/>
    <property type="match status" value="1"/>
</dbReference>
<reference evidence="2 3" key="1">
    <citation type="submission" date="2019-10" db="EMBL/GenBank/DDBJ databases">
        <title>Prolixibacter strains distinguished by the presence of nitrate reductase genes were adept at nitrate-dependent anaerobic corrosion of metallic iron and carbon steel.</title>
        <authorList>
            <person name="Iino T."/>
            <person name="Shono N."/>
            <person name="Ito K."/>
            <person name="Nakamura R."/>
            <person name="Sueoka K."/>
            <person name="Harayama S."/>
            <person name="Ohkuma M."/>
        </authorList>
    </citation>
    <scope>NUCLEOTIDE SEQUENCE [LARGE SCALE GENOMIC DNA]</scope>
    <source>
        <strain evidence="2 3">JCM 13498</strain>
    </source>
</reference>
<evidence type="ECO:0000313" key="3">
    <source>
        <dbReference type="Proteomes" id="UP000391834"/>
    </source>
</evidence>
<proteinExistence type="predicted"/>
<dbReference type="OrthoDB" id="1122525at2"/>
<keyword evidence="1" id="KW-0802">TPR repeat</keyword>
<dbReference type="InterPro" id="IPR019734">
    <property type="entry name" value="TPR_rpt"/>
</dbReference>
<organism evidence="2 3">
    <name type="scientific">Prolixibacter bellariivorans</name>
    <dbReference type="NCBI Taxonomy" id="314319"/>
    <lineage>
        <taxon>Bacteria</taxon>
        <taxon>Pseudomonadati</taxon>
        <taxon>Bacteroidota</taxon>
        <taxon>Bacteroidia</taxon>
        <taxon>Marinilabiliales</taxon>
        <taxon>Prolixibacteraceae</taxon>
        <taxon>Prolixibacter</taxon>
    </lineage>
</organism>
<feature type="repeat" description="TPR" evidence="1">
    <location>
        <begin position="34"/>
        <end position="67"/>
    </location>
</feature>
<sequence length="91" mass="10531">MKEDLTKAKEAYERGELDEVFSLLNNGEVNESDSEANMLLGMSYYKKQQWGNALNCFNAVTSVEPENKNAKGYIDMIQNILKFYHKDRFNP</sequence>
<gene>
    <name evidence="2" type="ORF">PbJCM13498_35970</name>
</gene>
<keyword evidence="3" id="KW-1185">Reference proteome</keyword>
<dbReference type="PROSITE" id="PS50005">
    <property type="entry name" value="TPR"/>
    <property type="match status" value="1"/>
</dbReference>
<evidence type="ECO:0000256" key="1">
    <source>
        <dbReference type="PROSITE-ProRule" id="PRU00339"/>
    </source>
</evidence>
<dbReference type="EMBL" id="BLAX01000001">
    <property type="protein sequence ID" value="GET34734.1"/>
    <property type="molecule type" value="Genomic_DNA"/>
</dbReference>
<dbReference type="InterPro" id="IPR011990">
    <property type="entry name" value="TPR-like_helical_dom_sf"/>
</dbReference>
<accession>A0A5M4B3Q1</accession>
<evidence type="ECO:0000313" key="2">
    <source>
        <dbReference type="EMBL" id="GET34734.1"/>
    </source>
</evidence>
<protein>
    <submittedName>
        <fullName evidence="2">Uncharacterized protein</fullName>
    </submittedName>
</protein>
<dbReference type="AlphaFoldDB" id="A0A5M4B3Q1"/>
<dbReference type="RefSeq" id="WP_025865649.1">
    <property type="nucleotide sequence ID" value="NZ_BLAX01000001.1"/>
</dbReference>
<dbReference type="Gene3D" id="1.25.40.10">
    <property type="entry name" value="Tetratricopeptide repeat domain"/>
    <property type="match status" value="1"/>
</dbReference>
<dbReference type="Proteomes" id="UP000391834">
    <property type="component" value="Unassembled WGS sequence"/>
</dbReference>